<dbReference type="Gene3D" id="1.10.8.10">
    <property type="entry name" value="DNA helicase RuvA subunit, C-terminal domain"/>
    <property type="match status" value="1"/>
</dbReference>
<dbReference type="GO" id="GO:0043130">
    <property type="term" value="F:ubiquitin binding"/>
    <property type="evidence" value="ECO:0007669"/>
    <property type="project" value="InterPro"/>
</dbReference>
<reference evidence="3" key="2">
    <citation type="submission" date="2023-05" db="EMBL/GenBank/DDBJ databases">
        <authorList>
            <consortium name="Lawrence Berkeley National Laboratory"/>
            <person name="Steindorff A."/>
            <person name="Hensen N."/>
            <person name="Bonometti L."/>
            <person name="Westerberg I."/>
            <person name="Brannstrom I.O."/>
            <person name="Guillou S."/>
            <person name="Cros-Aarteil S."/>
            <person name="Calhoun S."/>
            <person name="Haridas S."/>
            <person name="Kuo A."/>
            <person name="Mondo S."/>
            <person name="Pangilinan J."/>
            <person name="Riley R."/>
            <person name="Labutti K."/>
            <person name="Andreopoulos B."/>
            <person name="Lipzen A."/>
            <person name="Chen C."/>
            <person name="Yanf M."/>
            <person name="Daum C."/>
            <person name="Ng V."/>
            <person name="Clum A."/>
            <person name="Ohm R."/>
            <person name="Martin F."/>
            <person name="Silar P."/>
            <person name="Natvig D."/>
            <person name="Lalanne C."/>
            <person name="Gautier V."/>
            <person name="Ament-Velasquez S.L."/>
            <person name="Kruys A."/>
            <person name="Hutchinson M.I."/>
            <person name="Powell A.J."/>
            <person name="Barry K."/>
            <person name="Miller A.N."/>
            <person name="Grigoriev I.V."/>
            <person name="Debuchy R."/>
            <person name="Gladieux P."/>
            <person name="Thoren M.H."/>
            <person name="Johannesson H."/>
        </authorList>
    </citation>
    <scope>NUCLEOTIDE SEQUENCE</scope>
    <source>
        <strain evidence="3">PSN293</strain>
    </source>
</reference>
<accession>A0AAN7B5C5</accession>
<evidence type="ECO:0000259" key="2">
    <source>
        <dbReference type="PROSITE" id="PS51140"/>
    </source>
</evidence>
<sequence length="716" mass="80167">MSGSRPVTLTPKDVEKQIQYDDEYNIGHPRTKLPAFTRFPAKEWVAGLSEKEWVGCLDTWNTVIQKHLEETETEFQRITVKDESLPKFLTTFADEVAEGGRSILGKHRTAKYLLESSFDLACRLLASPSPPSELTQWEFIANMCKVHNNNKARRDKLLSCLSESSRSRLFASLASLKKFFIQHLNTVERHEAASGPDDVDRRLYRVSYLIDASPDIASFFMEGFDFLDGLIECFSDIHVSHRTYVIPPVYKCLVGLAKAQKWTALTDHLYTLKAAGDKYKADPLMRKGRDRTEDMVGSLVASTNLLGTLWHEIASAGHKSTRITSVLKDLATFREKGCKYLGKRTSDSVNPLSKVDKGKRPEKPYDPKLQHENRMRQIRMVQELLPDLGSGFIAKFLDKYNNNVEQVIALLLEDIIPLGLENLDRSEELADLPSSSKRLFDLAPRTTPPPPSDLPIRRNAFDGDEFDRLTESKGLAAADPERLRIGKRQDVDADKLLADRSKAPTKEKILAALEAFDSDDDERDDTYDVDDVGGTVDVVNPEEDVVTEGTEAKLYQAYMATPKLFDRDNATRGGIDRVRLRHETGMTDEAIEGWAIMLGRDSKKRRRLQARYGDWAGKQTELASTSWKAKSDEDEEDGDQDDSDKPAGSSGDNTRGRGRGRGGAGRGRGGRPGAPPGSELEKRRKEANKASRANHNRRNGHAKKMARGGGFPPQSN</sequence>
<name>A0AAN7B5C5_9PEZI</name>
<evidence type="ECO:0000256" key="1">
    <source>
        <dbReference type="SAM" id="MobiDB-lite"/>
    </source>
</evidence>
<feature type="compositionally biased region" description="Gly residues" evidence="1">
    <location>
        <begin position="707"/>
        <end position="716"/>
    </location>
</feature>
<dbReference type="Pfam" id="PF02845">
    <property type="entry name" value="CUE"/>
    <property type="match status" value="1"/>
</dbReference>
<dbReference type="SUPFAM" id="SSF46934">
    <property type="entry name" value="UBA-like"/>
    <property type="match status" value="1"/>
</dbReference>
<dbReference type="PROSITE" id="PS51140">
    <property type="entry name" value="CUE"/>
    <property type="match status" value="1"/>
</dbReference>
<feature type="region of interest" description="Disordered" evidence="1">
    <location>
        <begin position="345"/>
        <end position="367"/>
    </location>
</feature>
<feature type="compositionally biased region" description="Basic and acidic residues" evidence="1">
    <location>
        <begin position="354"/>
        <end position="367"/>
    </location>
</feature>
<feature type="compositionally biased region" description="Gly residues" evidence="1">
    <location>
        <begin position="661"/>
        <end position="672"/>
    </location>
</feature>
<dbReference type="CDD" id="cd14364">
    <property type="entry name" value="CUE_ASCC2"/>
    <property type="match status" value="1"/>
</dbReference>
<dbReference type="InterPro" id="IPR003892">
    <property type="entry name" value="CUE"/>
</dbReference>
<evidence type="ECO:0000313" key="3">
    <source>
        <dbReference type="EMBL" id="KAK4210879.1"/>
    </source>
</evidence>
<dbReference type="PANTHER" id="PTHR21494:SF0">
    <property type="entry name" value="ACTIVATING SIGNAL COINTEGRATOR 1 COMPLEX SUBUNIT 2"/>
    <property type="match status" value="1"/>
</dbReference>
<gene>
    <name evidence="3" type="ORF">QBC37DRAFT_428044</name>
</gene>
<feature type="region of interest" description="Disordered" evidence="1">
    <location>
        <begin position="619"/>
        <end position="716"/>
    </location>
</feature>
<dbReference type="InterPro" id="IPR052586">
    <property type="entry name" value="ASCC2"/>
</dbReference>
<feature type="domain" description="CUE" evidence="2">
    <location>
        <begin position="373"/>
        <end position="416"/>
    </location>
</feature>
<reference evidence="3" key="1">
    <citation type="journal article" date="2023" name="Mol. Phylogenet. Evol.">
        <title>Genome-scale phylogeny and comparative genomics of the fungal order Sordariales.</title>
        <authorList>
            <person name="Hensen N."/>
            <person name="Bonometti L."/>
            <person name="Westerberg I."/>
            <person name="Brannstrom I.O."/>
            <person name="Guillou S."/>
            <person name="Cros-Aarteil S."/>
            <person name="Calhoun S."/>
            <person name="Haridas S."/>
            <person name="Kuo A."/>
            <person name="Mondo S."/>
            <person name="Pangilinan J."/>
            <person name="Riley R."/>
            <person name="LaButti K."/>
            <person name="Andreopoulos B."/>
            <person name="Lipzen A."/>
            <person name="Chen C."/>
            <person name="Yan M."/>
            <person name="Daum C."/>
            <person name="Ng V."/>
            <person name="Clum A."/>
            <person name="Steindorff A."/>
            <person name="Ohm R.A."/>
            <person name="Martin F."/>
            <person name="Silar P."/>
            <person name="Natvig D.O."/>
            <person name="Lalanne C."/>
            <person name="Gautier V."/>
            <person name="Ament-Velasquez S.L."/>
            <person name="Kruys A."/>
            <person name="Hutchinson M.I."/>
            <person name="Powell A.J."/>
            <person name="Barry K."/>
            <person name="Miller A.N."/>
            <person name="Grigoriev I.V."/>
            <person name="Debuchy R."/>
            <person name="Gladieux P."/>
            <person name="Hiltunen Thoren M."/>
            <person name="Johannesson H."/>
        </authorList>
    </citation>
    <scope>NUCLEOTIDE SEQUENCE</scope>
    <source>
        <strain evidence="3">PSN293</strain>
    </source>
</reference>
<protein>
    <recommendedName>
        <fullName evidence="2">CUE domain-containing protein</fullName>
    </recommendedName>
</protein>
<dbReference type="InterPro" id="IPR041800">
    <property type="entry name" value="ASCC2_CUE"/>
</dbReference>
<dbReference type="SMART" id="SM00546">
    <property type="entry name" value="CUE"/>
    <property type="match status" value="1"/>
</dbReference>
<feature type="compositionally biased region" description="Basic residues" evidence="1">
    <location>
        <begin position="692"/>
        <end position="706"/>
    </location>
</feature>
<feature type="compositionally biased region" description="Basic and acidic residues" evidence="1">
    <location>
        <begin position="679"/>
        <end position="689"/>
    </location>
</feature>
<feature type="compositionally biased region" description="Acidic residues" evidence="1">
    <location>
        <begin position="632"/>
        <end position="642"/>
    </location>
</feature>
<organism evidence="3 4">
    <name type="scientific">Rhypophila decipiens</name>
    <dbReference type="NCBI Taxonomy" id="261697"/>
    <lineage>
        <taxon>Eukaryota</taxon>
        <taxon>Fungi</taxon>
        <taxon>Dikarya</taxon>
        <taxon>Ascomycota</taxon>
        <taxon>Pezizomycotina</taxon>
        <taxon>Sordariomycetes</taxon>
        <taxon>Sordariomycetidae</taxon>
        <taxon>Sordariales</taxon>
        <taxon>Naviculisporaceae</taxon>
        <taxon>Rhypophila</taxon>
    </lineage>
</organism>
<comment type="caution">
    <text evidence="3">The sequence shown here is derived from an EMBL/GenBank/DDBJ whole genome shotgun (WGS) entry which is preliminary data.</text>
</comment>
<proteinExistence type="predicted"/>
<dbReference type="Proteomes" id="UP001301769">
    <property type="component" value="Unassembled WGS sequence"/>
</dbReference>
<evidence type="ECO:0000313" key="4">
    <source>
        <dbReference type="Proteomes" id="UP001301769"/>
    </source>
</evidence>
<dbReference type="AlphaFoldDB" id="A0AAN7B5C5"/>
<dbReference type="InterPro" id="IPR009060">
    <property type="entry name" value="UBA-like_sf"/>
</dbReference>
<keyword evidence="4" id="KW-1185">Reference proteome</keyword>
<dbReference type="PANTHER" id="PTHR21494">
    <property type="entry name" value="ACTIVATING SIGNAL COINTEGRATOR 1 COMPLEX SUBUNIT 2 ASC-1 COMPLEX SUBUNIT P100"/>
    <property type="match status" value="1"/>
</dbReference>
<dbReference type="EMBL" id="MU858163">
    <property type="protein sequence ID" value="KAK4210879.1"/>
    <property type="molecule type" value="Genomic_DNA"/>
</dbReference>